<gene>
    <name evidence="7" type="ORF">BRAFLDRAFT_68941</name>
</gene>
<evidence type="ECO:0000256" key="1">
    <source>
        <dbReference type="ARBA" id="ARBA00004370"/>
    </source>
</evidence>
<feature type="transmembrane region" description="Helical" evidence="5">
    <location>
        <begin position="63"/>
        <end position="88"/>
    </location>
</feature>
<dbReference type="Pfam" id="PF04116">
    <property type="entry name" value="FA_hydroxylase"/>
    <property type="match status" value="1"/>
</dbReference>
<dbReference type="GO" id="GO:0016491">
    <property type="term" value="F:oxidoreductase activity"/>
    <property type="evidence" value="ECO:0007669"/>
    <property type="project" value="InterPro"/>
</dbReference>
<comment type="subcellular location">
    <subcellularLocation>
        <location evidence="1">Membrane</location>
    </subcellularLocation>
</comment>
<reference evidence="7" key="1">
    <citation type="journal article" date="2008" name="Nature">
        <title>The amphioxus genome and the evolution of the chordate karyotype.</title>
        <authorList>
            <consortium name="US DOE Joint Genome Institute (JGI-PGF)"/>
            <person name="Putnam N.H."/>
            <person name="Butts T."/>
            <person name="Ferrier D.E.K."/>
            <person name="Furlong R.F."/>
            <person name="Hellsten U."/>
            <person name="Kawashima T."/>
            <person name="Robinson-Rechavi M."/>
            <person name="Shoguchi E."/>
            <person name="Terry A."/>
            <person name="Yu J.-K."/>
            <person name="Benito-Gutierrez E.L."/>
            <person name="Dubchak I."/>
            <person name="Garcia-Fernandez J."/>
            <person name="Gibson-Brown J.J."/>
            <person name="Grigoriev I.V."/>
            <person name="Horton A.C."/>
            <person name="de Jong P.J."/>
            <person name="Jurka J."/>
            <person name="Kapitonov V.V."/>
            <person name="Kohara Y."/>
            <person name="Kuroki Y."/>
            <person name="Lindquist E."/>
            <person name="Lucas S."/>
            <person name="Osoegawa K."/>
            <person name="Pennacchio L.A."/>
            <person name="Salamov A.A."/>
            <person name="Satou Y."/>
            <person name="Sauka-Spengler T."/>
            <person name="Schmutz J."/>
            <person name="Shin-I T."/>
            <person name="Toyoda A."/>
            <person name="Bronner-Fraser M."/>
            <person name="Fujiyama A."/>
            <person name="Holland L.Z."/>
            <person name="Holland P.W.H."/>
            <person name="Satoh N."/>
            <person name="Rokhsar D.S."/>
        </authorList>
    </citation>
    <scope>NUCLEOTIDE SEQUENCE [LARGE SCALE GENOMIC DNA]</scope>
    <source>
        <strain evidence="7">S238N-H82</strain>
        <tissue evidence="7">Testes</tissue>
    </source>
</reference>
<dbReference type="AlphaFoldDB" id="C3ZFZ1"/>
<protein>
    <recommendedName>
        <fullName evidence="6">Fatty acid hydroxylase domain-containing protein</fullName>
    </recommendedName>
</protein>
<name>C3ZFZ1_BRAFL</name>
<evidence type="ECO:0000313" key="7">
    <source>
        <dbReference type="EMBL" id="EEN48466.1"/>
    </source>
</evidence>
<dbReference type="STRING" id="7739.C3ZFZ1"/>
<evidence type="ECO:0000256" key="4">
    <source>
        <dbReference type="ARBA" id="ARBA00023136"/>
    </source>
</evidence>
<evidence type="ECO:0000259" key="6">
    <source>
        <dbReference type="Pfam" id="PF04116"/>
    </source>
</evidence>
<dbReference type="PANTHER" id="PTHR11863">
    <property type="entry name" value="STEROL DESATURASE"/>
    <property type="match status" value="1"/>
</dbReference>
<dbReference type="InterPro" id="IPR050307">
    <property type="entry name" value="Sterol_Desaturase_Related"/>
</dbReference>
<dbReference type="EMBL" id="GG666616">
    <property type="protein sequence ID" value="EEN48466.1"/>
    <property type="molecule type" value="Genomic_DNA"/>
</dbReference>
<proteinExistence type="predicted"/>
<keyword evidence="2 5" id="KW-0812">Transmembrane</keyword>
<evidence type="ECO:0000256" key="3">
    <source>
        <dbReference type="ARBA" id="ARBA00022989"/>
    </source>
</evidence>
<dbReference type="GO" id="GO:0016020">
    <property type="term" value="C:membrane"/>
    <property type="evidence" value="ECO:0007669"/>
    <property type="project" value="UniProtKB-SubCell"/>
</dbReference>
<dbReference type="InParanoid" id="C3ZFZ1"/>
<feature type="domain" description="Fatty acid hydroxylase" evidence="6">
    <location>
        <begin position="240"/>
        <end position="363"/>
    </location>
</feature>
<keyword evidence="3 5" id="KW-1133">Transmembrane helix</keyword>
<feature type="transmembrane region" description="Helical" evidence="5">
    <location>
        <begin position="195"/>
        <end position="217"/>
    </location>
</feature>
<dbReference type="GO" id="GO:0005506">
    <property type="term" value="F:iron ion binding"/>
    <property type="evidence" value="ECO:0007669"/>
    <property type="project" value="InterPro"/>
</dbReference>
<evidence type="ECO:0000256" key="5">
    <source>
        <dbReference type="SAM" id="Phobius"/>
    </source>
</evidence>
<dbReference type="InterPro" id="IPR006694">
    <property type="entry name" value="Fatty_acid_hydroxylase"/>
</dbReference>
<organism>
    <name type="scientific">Branchiostoma floridae</name>
    <name type="common">Florida lancelet</name>
    <name type="synonym">Amphioxus</name>
    <dbReference type="NCBI Taxonomy" id="7739"/>
    <lineage>
        <taxon>Eukaryota</taxon>
        <taxon>Metazoa</taxon>
        <taxon>Chordata</taxon>
        <taxon>Cephalochordata</taxon>
        <taxon>Leptocardii</taxon>
        <taxon>Amphioxiformes</taxon>
        <taxon>Branchiostomatidae</taxon>
        <taxon>Branchiostoma</taxon>
    </lineage>
</organism>
<dbReference type="eggNOG" id="KOG0873">
    <property type="taxonomic scope" value="Eukaryota"/>
</dbReference>
<dbReference type="GO" id="GO:0008610">
    <property type="term" value="P:lipid biosynthetic process"/>
    <property type="evidence" value="ECO:0007669"/>
    <property type="project" value="InterPro"/>
</dbReference>
<feature type="transmembrane region" description="Helical" evidence="5">
    <location>
        <begin position="138"/>
        <end position="164"/>
    </location>
</feature>
<evidence type="ECO:0000256" key="2">
    <source>
        <dbReference type="ARBA" id="ARBA00022692"/>
    </source>
</evidence>
<accession>C3ZFZ1</accession>
<keyword evidence="4 5" id="KW-0472">Membrane</keyword>
<sequence length="399" mass="44896">MATFAAVVVGLVLAVWTAVSPMLVAFLKENVEPLVANTRLWRNSGTFCQSQWEKVYDWYDGNAYLLGTLGSTNVYGLTFAILNSLYLYMDITGRPAALVKYKIQPGVNAPPNTSLWRNSGTFCQNQWEKVYDWYDGNAYLLGTLGSTNVYGLTFAVLNSLYLYMDITGRPAALVKYKIQPGVNAPPVEPAILRKVALQLPITALVTFVAICLAWPILMWRGCDYGRELPSFWNVLVDFPALMLGEEAGFYFSHRILHHPYLYKRIHKKHHELTAPISIAAPYAYPIENVFSGVLPPLLGPLVTGCHVSTIWLFGCYGLYITVTDHSGYDLPFNFRSPEFHDFHHSKFNSNFGVYGLLDRLLGTDTAYRQSKAAARHRTLNGITPLSNSVKKFKRDKKLK</sequence>